<dbReference type="Gene3D" id="1.10.357.10">
    <property type="entry name" value="Tetracycline Repressor, domain 2"/>
    <property type="match status" value="1"/>
</dbReference>
<accession>A0A543C121</accession>
<evidence type="ECO:0000259" key="5">
    <source>
        <dbReference type="PROSITE" id="PS50977"/>
    </source>
</evidence>
<dbReference type="PROSITE" id="PS01081">
    <property type="entry name" value="HTH_TETR_1"/>
    <property type="match status" value="1"/>
</dbReference>
<dbReference type="InterPro" id="IPR001647">
    <property type="entry name" value="HTH_TetR"/>
</dbReference>
<keyword evidence="1" id="KW-0805">Transcription regulation</keyword>
<dbReference type="GO" id="GO:0000976">
    <property type="term" value="F:transcription cis-regulatory region binding"/>
    <property type="evidence" value="ECO:0007669"/>
    <property type="project" value="TreeGrafter"/>
</dbReference>
<gene>
    <name evidence="6" type="ORF">FB559_8077</name>
</gene>
<keyword evidence="2 4" id="KW-0238">DNA-binding</keyword>
<feature type="domain" description="HTH tetR-type" evidence="5">
    <location>
        <begin position="15"/>
        <end position="75"/>
    </location>
</feature>
<dbReference type="Pfam" id="PF17754">
    <property type="entry name" value="TetR_C_14"/>
    <property type="match status" value="1"/>
</dbReference>
<comment type="caution">
    <text evidence="6">The sequence shown here is derived from an EMBL/GenBank/DDBJ whole genome shotgun (WGS) entry which is preliminary data.</text>
</comment>
<name>A0A543C121_9ACTN</name>
<dbReference type="InterPro" id="IPR041347">
    <property type="entry name" value="MftR_C"/>
</dbReference>
<organism evidence="6 7">
    <name type="scientific">Actinoallomurus bryophytorum</name>
    <dbReference type="NCBI Taxonomy" id="1490222"/>
    <lineage>
        <taxon>Bacteria</taxon>
        <taxon>Bacillati</taxon>
        <taxon>Actinomycetota</taxon>
        <taxon>Actinomycetes</taxon>
        <taxon>Streptosporangiales</taxon>
        <taxon>Thermomonosporaceae</taxon>
        <taxon>Actinoallomurus</taxon>
    </lineage>
</organism>
<feature type="DNA-binding region" description="H-T-H motif" evidence="4">
    <location>
        <begin position="38"/>
        <end position="57"/>
    </location>
</feature>
<dbReference type="Gene3D" id="1.10.10.60">
    <property type="entry name" value="Homeodomain-like"/>
    <property type="match status" value="1"/>
</dbReference>
<dbReference type="AlphaFoldDB" id="A0A543C121"/>
<dbReference type="PANTHER" id="PTHR30055:SF234">
    <property type="entry name" value="HTH-TYPE TRANSCRIPTIONAL REGULATOR BETI"/>
    <property type="match status" value="1"/>
</dbReference>
<keyword evidence="3" id="KW-0804">Transcription</keyword>
<keyword evidence="7" id="KW-1185">Reference proteome</keyword>
<dbReference type="InterPro" id="IPR009057">
    <property type="entry name" value="Homeodomain-like_sf"/>
</dbReference>
<dbReference type="Pfam" id="PF00440">
    <property type="entry name" value="TetR_N"/>
    <property type="match status" value="1"/>
</dbReference>
<protein>
    <submittedName>
        <fullName evidence="6">TetR family transcriptional regulator</fullName>
    </submittedName>
</protein>
<evidence type="ECO:0000256" key="3">
    <source>
        <dbReference type="ARBA" id="ARBA00023163"/>
    </source>
</evidence>
<dbReference type="InterPro" id="IPR023772">
    <property type="entry name" value="DNA-bd_HTH_TetR-type_CS"/>
</dbReference>
<dbReference type="PANTHER" id="PTHR30055">
    <property type="entry name" value="HTH-TYPE TRANSCRIPTIONAL REGULATOR RUTR"/>
    <property type="match status" value="1"/>
</dbReference>
<dbReference type="EMBL" id="VFOZ01000002">
    <property type="protein sequence ID" value="TQL90764.1"/>
    <property type="molecule type" value="Genomic_DNA"/>
</dbReference>
<dbReference type="PROSITE" id="PS50977">
    <property type="entry name" value="HTH_TETR_2"/>
    <property type="match status" value="1"/>
</dbReference>
<evidence type="ECO:0000256" key="4">
    <source>
        <dbReference type="PROSITE-ProRule" id="PRU00335"/>
    </source>
</evidence>
<dbReference type="Proteomes" id="UP000316096">
    <property type="component" value="Unassembled WGS sequence"/>
</dbReference>
<dbReference type="PRINTS" id="PR00455">
    <property type="entry name" value="HTHTETR"/>
</dbReference>
<evidence type="ECO:0000256" key="2">
    <source>
        <dbReference type="ARBA" id="ARBA00023125"/>
    </source>
</evidence>
<evidence type="ECO:0000313" key="6">
    <source>
        <dbReference type="EMBL" id="TQL90764.1"/>
    </source>
</evidence>
<dbReference type="SUPFAM" id="SSF46689">
    <property type="entry name" value="Homeodomain-like"/>
    <property type="match status" value="1"/>
</dbReference>
<dbReference type="InterPro" id="IPR050109">
    <property type="entry name" value="HTH-type_TetR-like_transc_reg"/>
</dbReference>
<sequence length="220" mass="24121">MPVAGADGRRERKKRQTRTRIQDAALELFATRGYRDTTIAAIADHADVATRTVTLHFPAKEDLLFADDPFTPESLGLRLRSRGPKEGTLEVLRDWMHATMRSLDASDAEEPQDLGRVWQRRALRSRLLMDDDDLRGRARAGYRDLEQLVAAGIGEDVGQAADALLPRLAASTVVGGLREIYATREAQEKTGAATSELFDLVDGVLAFARAGIAELSPKPA</sequence>
<proteinExistence type="predicted"/>
<evidence type="ECO:0000256" key="1">
    <source>
        <dbReference type="ARBA" id="ARBA00023015"/>
    </source>
</evidence>
<reference evidence="6 7" key="1">
    <citation type="submission" date="2019-06" db="EMBL/GenBank/DDBJ databases">
        <title>Sequencing the genomes of 1000 actinobacteria strains.</title>
        <authorList>
            <person name="Klenk H.-P."/>
        </authorList>
    </citation>
    <scope>NUCLEOTIDE SEQUENCE [LARGE SCALE GENOMIC DNA]</scope>
    <source>
        <strain evidence="6 7">DSM 102200</strain>
    </source>
</reference>
<evidence type="ECO:0000313" key="7">
    <source>
        <dbReference type="Proteomes" id="UP000316096"/>
    </source>
</evidence>
<dbReference type="GO" id="GO:0003700">
    <property type="term" value="F:DNA-binding transcription factor activity"/>
    <property type="evidence" value="ECO:0007669"/>
    <property type="project" value="TreeGrafter"/>
</dbReference>